<keyword evidence="2" id="KW-1185">Reference proteome</keyword>
<name>A0A9X2RIM4_9PROT</name>
<accession>A0A9X2RIM4</accession>
<dbReference type="Proteomes" id="UP001142610">
    <property type="component" value="Unassembled WGS sequence"/>
</dbReference>
<dbReference type="AlphaFoldDB" id="A0A9X2RIM4"/>
<dbReference type="Pfam" id="PF07676">
    <property type="entry name" value="PD40"/>
    <property type="match status" value="1"/>
</dbReference>
<dbReference type="Pfam" id="PF02239">
    <property type="entry name" value="Cytochrom_D1"/>
    <property type="match status" value="1"/>
</dbReference>
<protein>
    <submittedName>
        <fullName evidence="1">Beta-propeller fold lactonase family protein</fullName>
    </submittedName>
</protein>
<dbReference type="PANTHER" id="PTHR47197">
    <property type="entry name" value="PROTEIN NIRF"/>
    <property type="match status" value="1"/>
</dbReference>
<dbReference type="PANTHER" id="PTHR47197:SF3">
    <property type="entry name" value="DIHYDRO-HEME D1 DEHYDROGENASE"/>
    <property type="match status" value="1"/>
</dbReference>
<dbReference type="SUPFAM" id="SSF51004">
    <property type="entry name" value="C-terminal (heme d1) domain of cytochrome cd1-nitrite reductase"/>
    <property type="match status" value="1"/>
</dbReference>
<sequence length="322" mass="33987">MLRPLALTTALLTAPAAAETLIVGNKAEDTVSFIDLETGEERARLETGRYPHEIAVSPDGSTAVVVSYRGEGYNGRSLHVFDVADATKSTETKLGGAAALHGLKWIPGTDSVIVTAEATKNVAILNPTRDGRRAEYISTDQDGSHMVAVSPDGSTAYVANIASGSFTVVDIATAMKVHDVEAGEGTEAIAVSPDGKRLFVGNNGSKNVMVFDAQSYEKVGEFATKGVPIRVEISPDGATLAISEFDRGEVTFYDAQSFEKEGSVRLGRRAVPVTLLYAPDGSKLWAAATGEATIYEIDTESRKVLRKLKAGEGSDGLGYSPL</sequence>
<dbReference type="InterPro" id="IPR011048">
    <property type="entry name" value="Haem_d1_sf"/>
</dbReference>
<organism evidence="1 2">
    <name type="scientific">Parvularcula maris</name>
    <dbReference type="NCBI Taxonomy" id="2965077"/>
    <lineage>
        <taxon>Bacteria</taxon>
        <taxon>Pseudomonadati</taxon>
        <taxon>Pseudomonadota</taxon>
        <taxon>Alphaproteobacteria</taxon>
        <taxon>Parvularculales</taxon>
        <taxon>Parvularculaceae</taxon>
        <taxon>Parvularcula</taxon>
    </lineage>
</organism>
<evidence type="ECO:0000313" key="2">
    <source>
        <dbReference type="Proteomes" id="UP001142610"/>
    </source>
</evidence>
<proteinExistence type="predicted"/>
<dbReference type="InterPro" id="IPR015943">
    <property type="entry name" value="WD40/YVTN_repeat-like_dom_sf"/>
</dbReference>
<evidence type="ECO:0000313" key="1">
    <source>
        <dbReference type="EMBL" id="MCQ8186164.1"/>
    </source>
</evidence>
<dbReference type="InterPro" id="IPR051200">
    <property type="entry name" value="Host-pathogen_enzymatic-act"/>
</dbReference>
<dbReference type="InterPro" id="IPR011659">
    <property type="entry name" value="WD40"/>
</dbReference>
<gene>
    <name evidence="1" type="ORF">NOG11_12315</name>
</gene>
<reference evidence="1" key="1">
    <citation type="submission" date="2022-07" db="EMBL/GenBank/DDBJ databases">
        <title>Parvularcula maris sp. nov., an algicidal bacterium isolated from seawater.</title>
        <authorList>
            <person name="Li F."/>
        </authorList>
    </citation>
    <scope>NUCLEOTIDE SEQUENCE</scope>
    <source>
        <strain evidence="1">BGMRC 0090</strain>
    </source>
</reference>
<comment type="caution">
    <text evidence="1">The sequence shown here is derived from an EMBL/GenBank/DDBJ whole genome shotgun (WGS) entry which is preliminary data.</text>
</comment>
<dbReference type="EMBL" id="JANIBC010000013">
    <property type="protein sequence ID" value="MCQ8186164.1"/>
    <property type="molecule type" value="Genomic_DNA"/>
</dbReference>
<dbReference type="RefSeq" id="WP_256620058.1">
    <property type="nucleotide sequence ID" value="NZ_JANIBC010000013.1"/>
</dbReference>
<dbReference type="Gene3D" id="2.130.10.10">
    <property type="entry name" value="YVTN repeat-like/Quinoprotein amine dehydrogenase"/>
    <property type="match status" value="3"/>
</dbReference>